<dbReference type="STRING" id="1169540.A0A0G4EPJ2"/>
<dbReference type="InterPro" id="IPR036855">
    <property type="entry name" value="Znf_CCCH_sf"/>
</dbReference>
<dbReference type="PROSITE" id="PS00518">
    <property type="entry name" value="ZF_RING_1"/>
    <property type="match status" value="1"/>
</dbReference>
<feature type="compositionally biased region" description="Basic residues" evidence="5">
    <location>
        <begin position="1"/>
        <end position="12"/>
    </location>
</feature>
<dbReference type="SMART" id="SM00184">
    <property type="entry name" value="RING"/>
    <property type="match status" value="1"/>
</dbReference>
<gene>
    <name evidence="8" type="ORF">Vbra_2888</name>
</gene>
<reference evidence="8 9" key="1">
    <citation type="submission" date="2014-11" db="EMBL/GenBank/DDBJ databases">
        <authorList>
            <person name="Zhu J."/>
            <person name="Qi W."/>
            <person name="Song R."/>
        </authorList>
    </citation>
    <scope>NUCLEOTIDE SEQUENCE [LARGE SCALE GENOMIC DNA]</scope>
</reference>
<dbReference type="SUPFAM" id="SSF57850">
    <property type="entry name" value="RING/U-box"/>
    <property type="match status" value="1"/>
</dbReference>
<dbReference type="SMART" id="SM00356">
    <property type="entry name" value="ZnF_C3H1"/>
    <property type="match status" value="1"/>
</dbReference>
<keyword evidence="1 4" id="KW-0479">Metal-binding</keyword>
<dbReference type="Gene3D" id="4.10.1000.10">
    <property type="entry name" value="Zinc finger, CCCH-type"/>
    <property type="match status" value="1"/>
</dbReference>
<keyword evidence="9" id="KW-1185">Reference proteome</keyword>
<dbReference type="InterPro" id="IPR039971">
    <property type="entry name" value="CWC24-like"/>
</dbReference>
<proteinExistence type="predicted"/>
<feature type="region of interest" description="Disordered" evidence="5">
    <location>
        <begin position="305"/>
        <end position="348"/>
    </location>
</feature>
<dbReference type="SUPFAM" id="SSF90229">
    <property type="entry name" value="CCCH zinc finger"/>
    <property type="match status" value="1"/>
</dbReference>
<dbReference type="InterPro" id="IPR001841">
    <property type="entry name" value="Znf_RING"/>
</dbReference>
<feature type="compositionally biased region" description="Low complexity" evidence="5">
    <location>
        <begin position="309"/>
        <end position="327"/>
    </location>
</feature>
<dbReference type="PANTHER" id="PTHR12930">
    <property type="entry name" value="ZINC FINGER PROTEIN 183"/>
    <property type="match status" value="1"/>
</dbReference>
<evidence type="ECO:0000256" key="4">
    <source>
        <dbReference type="PROSITE-ProRule" id="PRU00723"/>
    </source>
</evidence>
<keyword evidence="3 4" id="KW-0862">Zinc</keyword>
<dbReference type="InterPro" id="IPR013083">
    <property type="entry name" value="Znf_RING/FYVE/PHD"/>
</dbReference>
<dbReference type="CDD" id="cd16539">
    <property type="entry name" value="RING-HC_RNF113A_B"/>
    <property type="match status" value="1"/>
</dbReference>
<evidence type="ECO:0000259" key="6">
    <source>
        <dbReference type="PROSITE" id="PS50089"/>
    </source>
</evidence>
<dbReference type="PANTHER" id="PTHR12930:SF0">
    <property type="entry name" value="RING FINGER PROTEIN 113B"/>
    <property type="match status" value="1"/>
</dbReference>
<accession>A0A0G4EPJ2</accession>
<dbReference type="EMBL" id="CDMY01000275">
    <property type="protein sequence ID" value="CEL99180.1"/>
    <property type="molecule type" value="Genomic_DNA"/>
</dbReference>
<dbReference type="Pfam" id="PF00642">
    <property type="entry name" value="zf-CCCH"/>
    <property type="match status" value="1"/>
</dbReference>
<dbReference type="OrthoDB" id="25761at2759"/>
<dbReference type="PROSITE" id="PS50103">
    <property type="entry name" value="ZF_C3H1"/>
    <property type="match status" value="1"/>
</dbReference>
<dbReference type="PhylomeDB" id="A0A0G4EPJ2"/>
<sequence length="348" mass="38987">MFAKRGKANFKKRAVEEEDEHDGEGDEERAELERASKAAKKSTVSATTKDSNKKAWIEDDIVVGGYKTTRELNLHQDQKAFAVSEIDTERDRDHRAILERNYQIGQELKKGSLEENVYRGLHAYKPIANQSEGAIRAGKYTGLMGPVRSQAHIRISARFDYQPDICKDYKETGYCGFGDTCKFIHDRGDYKSGWQLEKEWDEQQKKKQEKLQKLIRGDKITLDEDDDDSDDDDDDDDDEGLPFACLLCRTPWSLESRPVVTLCKHYFCEKCAFEHYSKSSKCAVCQRPTNGIFNSADKILEKLQKKQADAGADGADAGAAAAAQADAGEGEGEGGRDEAGEQGEDDDD</sequence>
<name>A0A0G4EPJ2_VITBC</name>
<protein>
    <submittedName>
        <fullName evidence="8">Uncharacterized protein</fullName>
    </submittedName>
</protein>
<dbReference type="InParanoid" id="A0A0G4EPJ2"/>
<feature type="domain" description="C3H1-type" evidence="7">
    <location>
        <begin position="160"/>
        <end position="188"/>
    </location>
</feature>
<feature type="region of interest" description="Disordered" evidence="5">
    <location>
        <begin position="1"/>
        <end position="51"/>
    </location>
</feature>
<evidence type="ECO:0000256" key="3">
    <source>
        <dbReference type="ARBA" id="ARBA00022833"/>
    </source>
</evidence>
<evidence type="ECO:0000259" key="7">
    <source>
        <dbReference type="PROSITE" id="PS50103"/>
    </source>
</evidence>
<keyword evidence="2 4" id="KW-0863">Zinc-finger</keyword>
<dbReference type="Proteomes" id="UP000041254">
    <property type="component" value="Unassembled WGS sequence"/>
</dbReference>
<evidence type="ECO:0000256" key="5">
    <source>
        <dbReference type="SAM" id="MobiDB-lite"/>
    </source>
</evidence>
<feature type="zinc finger region" description="C3H1-type" evidence="4">
    <location>
        <begin position="160"/>
        <end position="188"/>
    </location>
</feature>
<dbReference type="InterPro" id="IPR017907">
    <property type="entry name" value="Znf_RING_CS"/>
</dbReference>
<feature type="compositionally biased region" description="Acidic residues" evidence="5">
    <location>
        <begin position="16"/>
        <end position="30"/>
    </location>
</feature>
<dbReference type="InterPro" id="IPR000571">
    <property type="entry name" value="Znf_CCCH"/>
</dbReference>
<evidence type="ECO:0000256" key="2">
    <source>
        <dbReference type="ARBA" id="ARBA00022771"/>
    </source>
</evidence>
<dbReference type="VEuPathDB" id="CryptoDB:Vbra_2888"/>
<dbReference type="PROSITE" id="PS50089">
    <property type="entry name" value="ZF_RING_2"/>
    <property type="match status" value="1"/>
</dbReference>
<evidence type="ECO:0000256" key="1">
    <source>
        <dbReference type="ARBA" id="ARBA00022723"/>
    </source>
</evidence>
<dbReference type="Gene3D" id="3.30.40.10">
    <property type="entry name" value="Zinc/RING finger domain, C3HC4 (zinc finger)"/>
    <property type="match status" value="1"/>
</dbReference>
<dbReference type="OMA" id="WQLEADH"/>
<dbReference type="GO" id="GO:0034247">
    <property type="term" value="P:snoRNA splicing"/>
    <property type="evidence" value="ECO:0007669"/>
    <property type="project" value="TreeGrafter"/>
</dbReference>
<evidence type="ECO:0000313" key="9">
    <source>
        <dbReference type="Proteomes" id="UP000041254"/>
    </source>
</evidence>
<dbReference type="GO" id="GO:0005684">
    <property type="term" value="C:U2-type spliceosomal complex"/>
    <property type="evidence" value="ECO:0007669"/>
    <property type="project" value="TreeGrafter"/>
</dbReference>
<dbReference type="AlphaFoldDB" id="A0A0G4EPJ2"/>
<feature type="domain" description="RING-type" evidence="6">
    <location>
        <begin position="245"/>
        <end position="286"/>
    </location>
</feature>
<dbReference type="GO" id="GO:0008270">
    <property type="term" value="F:zinc ion binding"/>
    <property type="evidence" value="ECO:0007669"/>
    <property type="project" value="UniProtKB-KW"/>
</dbReference>
<dbReference type="FunCoup" id="A0A0G4EPJ2">
    <property type="interactions" value="177"/>
</dbReference>
<evidence type="ECO:0000313" key="8">
    <source>
        <dbReference type="EMBL" id="CEL99180.1"/>
    </source>
</evidence>
<organism evidence="8 9">
    <name type="scientific">Vitrella brassicaformis (strain CCMP3155)</name>
    <dbReference type="NCBI Taxonomy" id="1169540"/>
    <lineage>
        <taxon>Eukaryota</taxon>
        <taxon>Sar</taxon>
        <taxon>Alveolata</taxon>
        <taxon>Colpodellida</taxon>
        <taxon>Vitrellaceae</taxon>
        <taxon>Vitrella</taxon>
    </lineage>
</organism>